<comment type="subcellular location">
    <subcellularLocation>
        <location evidence="1">Membrane</location>
        <topology evidence="1">Single-pass type I membrane protein</topology>
    </subcellularLocation>
    <subcellularLocation>
        <location evidence="2">Secreted</location>
    </subcellularLocation>
</comment>
<organism evidence="15 16">
    <name type="scientific">Goatpox virus FZ</name>
    <dbReference type="NCBI Taxonomy" id="1416740"/>
    <lineage>
        <taxon>Viruses</taxon>
        <taxon>Varidnaviria</taxon>
        <taxon>Bamfordvirae</taxon>
        <taxon>Nucleocytoviricota</taxon>
        <taxon>Pokkesviricetes</taxon>
        <taxon>Chitovirales</taxon>
        <taxon>Poxviridae</taxon>
        <taxon>Chordopoxvirinae</taxon>
        <taxon>Capripoxvirus</taxon>
        <taxon>Capripoxvirus goatpox</taxon>
        <taxon>Goatpox virus</taxon>
    </lineage>
</organism>
<evidence type="ECO:0000256" key="6">
    <source>
        <dbReference type="ARBA" id="ARBA00022737"/>
    </source>
</evidence>
<evidence type="ECO:0000256" key="13">
    <source>
        <dbReference type="ARBA" id="ARBA00023319"/>
    </source>
</evidence>
<keyword evidence="5" id="KW-0732">Signal</keyword>
<dbReference type="GO" id="GO:0016020">
    <property type="term" value="C:membrane"/>
    <property type="evidence" value="ECO:0007669"/>
    <property type="project" value="UniProtKB-SubCell"/>
</dbReference>
<evidence type="ECO:0000313" key="16">
    <source>
        <dbReference type="Proteomes" id="UP000134642"/>
    </source>
</evidence>
<keyword evidence="7" id="KW-1133">Transmembrane helix</keyword>
<evidence type="ECO:0000256" key="8">
    <source>
        <dbReference type="ARBA" id="ARBA00023136"/>
    </source>
</evidence>
<dbReference type="PANTHER" id="PTHR11890">
    <property type="entry name" value="INTERLEUKIN-1 RECEPTOR FAMILY MEMBER"/>
    <property type="match status" value="1"/>
</dbReference>
<protein>
    <submittedName>
        <fullName evidence="15">IL-1R</fullName>
    </submittedName>
</protein>
<keyword evidence="6" id="KW-0677">Repeat</keyword>
<evidence type="ECO:0000256" key="3">
    <source>
        <dbReference type="ARBA" id="ARBA00022525"/>
    </source>
</evidence>
<dbReference type="InterPro" id="IPR041416">
    <property type="entry name" value="IL-1RAcP-like_ig"/>
</dbReference>
<keyword evidence="11" id="KW-0325">Glycoprotein</keyword>
<dbReference type="InterPro" id="IPR013783">
    <property type="entry name" value="Ig-like_fold"/>
</dbReference>
<keyword evidence="4" id="KW-0945">Host-virus interaction</keyword>
<keyword evidence="13" id="KW-0393">Immunoglobulin domain</keyword>
<evidence type="ECO:0000256" key="4">
    <source>
        <dbReference type="ARBA" id="ARBA00022581"/>
    </source>
</evidence>
<dbReference type="SUPFAM" id="SSF48726">
    <property type="entry name" value="Immunoglobulin"/>
    <property type="match status" value="2"/>
</dbReference>
<keyword evidence="8" id="KW-0472">Membrane</keyword>
<evidence type="ECO:0000256" key="12">
    <source>
        <dbReference type="ARBA" id="ARBA00023280"/>
    </source>
</evidence>
<evidence type="ECO:0000256" key="7">
    <source>
        <dbReference type="ARBA" id="ARBA00022989"/>
    </source>
</evidence>
<evidence type="ECO:0000259" key="14">
    <source>
        <dbReference type="PROSITE" id="PS50835"/>
    </source>
</evidence>
<feature type="domain" description="Ig-like" evidence="14">
    <location>
        <begin position="149"/>
        <end position="219"/>
    </location>
</feature>
<evidence type="ECO:0000256" key="9">
    <source>
        <dbReference type="ARBA" id="ARBA00023157"/>
    </source>
</evidence>
<evidence type="ECO:0000256" key="11">
    <source>
        <dbReference type="ARBA" id="ARBA00023180"/>
    </source>
</evidence>
<keyword evidence="3" id="KW-0964">Secreted</keyword>
<keyword evidence="10" id="KW-0675">Receptor</keyword>
<feature type="domain" description="Ig-like" evidence="14">
    <location>
        <begin position="42"/>
        <end position="135"/>
    </location>
</feature>
<dbReference type="GO" id="GO:0005576">
    <property type="term" value="C:extracellular region"/>
    <property type="evidence" value="ECO:0007669"/>
    <property type="project" value="UniProtKB-SubCell"/>
</dbReference>
<dbReference type="InterPro" id="IPR007110">
    <property type="entry name" value="Ig-like_dom"/>
</dbReference>
<dbReference type="InterPro" id="IPR003599">
    <property type="entry name" value="Ig_sub"/>
</dbReference>
<evidence type="ECO:0000256" key="5">
    <source>
        <dbReference type="ARBA" id="ARBA00022729"/>
    </source>
</evidence>
<dbReference type="EMBL" id="KC951854">
    <property type="protein sequence ID" value="AGZ95322.1"/>
    <property type="molecule type" value="Genomic_DNA"/>
</dbReference>
<name>A0A075CH11_9POXV</name>
<dbReference type="InterPro" id="IPR015621">
    <property type="entry name" value="IL-1_rcpt_fam"/>
</dbReference>
<dbReference type="Pfam" id="PF18452">
    <property type="entry name" value="Ig_6"/>
    <property type="match status" value="1"/>
</dbReference>
<reference evidence="15 16" key="1">
    <citation type="journal article" date="2014" name="Vet. Microbiol.">
        <title>Complete genome sequence analysis of goatpox virus isolated from China shows high variation.</title>
        <authorList>
            <person name="Zeng X."/>
            <person name="Chi X."/>
            <person name="Li W."/>
            <person name="Hao W."/>
            <person name="Li M."/>
            <person name="Huang X."/>
            <person name="Huang Y."/>
            <person name="Rock D.L."/>
            <person name="Luo S."/>
            <person name="Wang S."/>
        </authorList>
    </citation>
    <scope>NUCLEOTIDE SEQUENCE [LARGE SCALE GENOMIC DNA]</scope>
    <source>
        <strain evidence="15">FZ</strain>
    </source>
</reference>
<dbReference type="Proteomes" id="UP000134642">
    <property type="component" value="Segment"/>
</dbReference>
<dbReference type="PROSITE" id="PS50835">
    <property type="entry name" value="IG_LIKE"/>
    <property type="match status" value="2"/>
</dbReference>
<keyword evidence="9" id="KW-1015">Disulfide bond</keyword>
<evidence type="ECO:0000256" key="2">
    <source>
        <dbReference type="ARBA" id="ARBA00004613"/>
    </source>
</evidence>
<sequence>MKVINFIILICCFKSAFLSEYCKYRGGILTPVNVNFKDPAFLKCPLDNYKKSIFFKKNITSYNITWFQTNSLSFVRNYNDYKNFKKIEVSNENASRVQLIGNNLWLYPVINIDDGIYICRFSSYNICEEMSIKLTFLDKEETITYRFNEGFNSTVHCMDIDLISSYFKNKTLDWYKNNNKVLYDDRIQNNKLKLVIKNTTHDDSGIYTCSLRINKDNINYDIKRNYNVVVL</sequence>
<evidence type="ECO:0000313" key="15">
    <source>
        <dbReference type="EMBL" id="AGZ95322.1"/>
    </source>
</evidence>
<dbReference type="InterPro" id="IPR036179">
    <property type="entry name" value="Ig-like_dom_sf"/>
</dbReference>
<evidence type="ECO:0000256" key="1">
    <source>
        <dbReference type="ARBA" id="ARBA00004479"/>
    </source>
</evidence>
<dbReference type="PANTHER" id="PTHR11890:SF19">
    <property type="entry name" value="SINGLE IG IL-1-RELATED RECEPTOR"/>
    <property type="match status" value="1"/>
</dbReference>
<evidence type="ECO:0000256" key="10">
    <source>
        <dbReference type="ARBA" id="ARBA00023170"/>
    </source>
</evidence>
<proteinExistence type="predicted"/>
<gene>
    <name evidence="15" type="primary">GTPV004</name>
</gene>
<accession>A0A075CH11</accession>
<keyword evidence="7" id="KW-0812">Transmembrane</keyword>
<dbReference type="SMART" id="SM00409">
    <property type="entry name" value="IG"/>
    <property type="match status" value="2"/>
</dbReference>
<keyword evidence="12" id="KW-0899">Viral immunoevasion</keyword>
<dbReference type="Gene3D" id="2.60.40.10">
    <property type="entry name" value="Immunoglobulins"/>
    <property type="match status" value="2"/>
</dbReference>